<dbReference type="EMBL" id="VLPL01000003">
    <property type="protein sequence ID" value="TSJ45545.1"/>
    <property type="molecule type" value="Genomic_DNA"/>
</dbReference>
<reference evidence="6 7" key="1">
    <citation type="submission" date="2019-07" db="EMBL/GenBank/DDBJ databases">
        <authorList>
            <person name="Huq M.A."/>
        </authorList>
    </citation>
    <scope>NUCLEOTIDE SEQUENCE [LARGE SCALE GENOMIC DNA]</scope>
    <source>
        <strain evidence="6 7">MAH-3</strain>
    </source>
</reference>
<dbReference type="CDD" id="cd01283">
    <property type="entry name" value="cytidine_deaminase"/>
    <property type="match status" value="1"/>
</dbReference>
<dbReference type="GO" id="GO:0005829">
    <property type="term" value="C:cytosol"/>
    <property type="evidence" value="ECO:0007669"/>
    <property type="project" value="TreeGrafter"/>
</dbReference>
<dbReference type="OrthoDB" id="9795347at2"/>
<evidence type="ECO:0000256" key="1">
    <source>
        <dbReference type="ARBA" id="ARBA00006576"/>
    </source>
</evidence>
<dbReference type="AlphaFoldDB" id="A0A556N097"/>
<protein>
    <submittedName>
        <fullName evidence="6">Cytidine deaminase</fullName>
        <ecNumber evidence="6">3.5.4.5</ecNumber>
    </submittedName>
</protein>
<keyword evidence="4" id="KW-0862">Zinc</keyword>
<dbReference type="InterPro" id="IPR002125">
    <property type="entry name" value="CMP_dCMP_dom"/>
</dbReference>
<name>A0A556N097_9FLAO</name>
<comment type="similarity">
    <text evidence="1">Belongs to the cytidine and deoxycytidylate deaminase family.</text>
</comment>
<dbReference type="PROSITE" id="PS51747">
    <property type="entry name" value="CYT_DCMP_DEAMINASES_2"/>
    <property type="match status" value="1"/>
</dbReference>
<dbReference type="Proteomes" id="UP000316008">
    <property type="component" value="Unassembled WGS sequence"/>
</dbReference>
<evidence type="ECO:0000259" key="5">
    <source>
        <dbReference type="PROSITE" id="PS51747"/>
    </source>
</evidence>
<dbReference type="InterPro" id="IPR016193">
    <property type="entry name" value="Cytidine_deaminase-like"/>
</dbReference>
<dbReference type="EC" id="3.5.4.5" evidence="6"/>
<dbReference type="Pfam" id="PF00383">
    <property type="entry name" value="dCMP_cyt_deam_1"/>
    <property type="match status" value="1"/>
</dbReference>
<evidence type="ECO:0000313" key="6">
    <source>
        <dbReference type="EMBL" id="TSJ45545.1"/>
    </source>
</evidence>
<organism evidence="6 7">
    <name type="scientific">Fluviicola chungangensis</name>
    <dbReference type="NCBI Taxonomy" id="2597671"/>
    <lineage>
        <taxon>Bacteria</taxon>
        <taxon>Pseudomonadati</taxon>
        <taxon>Bacteroidota</taxon>
        <taxon>Flavobacteriia</taxon>
        <taxon>Flavobacteriales</taxon>
        <taxon>Crocinitomicaceae</taxon>
        <taxon>Fluviicola</taxon>
    </lineage>
</organism>
<dbReference type="NCBIfam" id="NF004064">
    <property type="entry name" value="PRK05578.1"/>
    <property type="match status" value="1"/>
</dbReference>
<dbReference type="SUPFAM" id="SSF53927">
    <property type="entry name" value="Cytidine deaminase-like"/>
    <property type="match status" value="1"/>
</dbReference>
<keyword evidence="3 6" id="KW-0378">Hydrolase</keyword>
<evidence type="ECO:0000256" key="2">
    <source>
        <dbReference type="ARBA" id="ARBA00022723"/>
    </source>
</evidence>
<dbReference type="PANTHER" id="PTHR11644">
    <property type="entry name" value="CYTIDINE DEAMINASE"/>
    <property type="match status" value="1"/>
</dbReference>
<dbReference type="GO" id="GO:0004126">
    <property type="term" value="F:cytidine deaminase activity"/>
    <property type="evidence" value="ECO:0007669"/>
    <property type="project" value="UniProtKB-EC"/>
</dbReference>
<dbReference type="PANTHER" id="PTHR11644:SF2">
    <property type="entry name" value="CYTIDINE DEAMINASE"/>
    <property type="match status" value="1"/>
</dbReference>
<evidence type="ECO:0000313" key="7">
    <source>
        <dbReference type="Proteomes" id="UP000316008"/>
    </source>
</evidence>
<dbReference type="RefSeq" id="WP_144332501.1">
    <property type="nucleotide sequence ID" value="NZ_VLPL01000003.1"/>
</dbReference>
<dbReference type="GO" id="GO:0008270">
    <property type="term" value="F:zinc ion binding"/>
    <property type="evidence" value="ECO:0007669"/>
    <property type="project" value="InterPro"/>
</dbReference>
<dbReference type="Gene3D" id="3.40.140.10">
    <property type="entry name" value="Cytidine Deaminase, domain 2"/>
    <property type="match status" value="1"/>
</dbReference>
<dbReference type="GO" id="GO:0055086">
    <property type="term" value="P:nucleobase-containing small molecule metabolic process"/>
    <property type="evidence" value="ECO:0007669"/>
    <property type="project" value="UniProtKB-ARBA"/>
</dbReference>
<sequence length="157" mass="17305">MKKQLTIHYEWLNHWKELPDTEHILIEKAYEAAKDAYAPYSDFQVGAAVLLEDGGIIKGNNQENIAYPSGLCAERVALFYAGANYPGTAVKTIVVVAQGDLIAGDECVSPCGSCRQVIAESESRQKEAIRIILVAQDGKTWIFDSIKDLLIFPFGVK</sequence>
<dbReference type="GO" id="GO:0072527">
    <property type="term" value="P:pyrimidine-containing compound metabolic process"/>
    <property type="evidence" value="ECO:0007669"/>
    <property type="project" value="UniProtKB-ARBA"/>
</dbReference>
<comment type="caution">
    <text evidence="6">The sequence shown here is derived from an EMBL/GenBank/DDBJ whole genome shotgun (WGS) entry which is preliminary data.</text>
</comment>
<proteinExistence type="inferred from homology"/>
<dbReference type="GO" id="GO:0042802">
    <property type="term" value="F:identical protein binding"/>
    <property type="evidence" value="ECO:0007669"/>
    <property type="project" value="UniProtKB-ARBA"/>
</dbReference>
<dbReference type="PROSITE" id="PS00903">
    <property type="entry name" value="CYT_DCMP_DEAMINASES_1"/>
    <property type="match status" value="1"/>
</dbReference>
<evidence type="ECO:0000256" key="4">
    <source>
        <dbReference type="ARBA" id="ARBA00022833"/>
    </source>
</evidence>
<accession>A0A556N097</accession>
<dbReference type="InterPro" id="IPR050202">
    <property type="entry name" value="Cyt/Deoxycyt_deaminase"/>
</dbReference>
<evidence type="ECO:0000256" key="3">
    <source>
        <dbReference type="ARBA" id="ARBA00022801"/>
    </source>
</evidence>
<keyword evidence="7" id="KW-1185">Reference proteome</keyword>
<keyword evidence="2" id="KW-0479">Metal-binding</keyword>
<gene>
    <name evidence="6" type="ORF">FO442_07245</name>
</gene>
<dbReference type="InterPro" id="IPR016192">
    <property type="entry name" value="APOBEC/CMP_deaminase_Zn-bd"/>
</dbReference>
<feature type="domain" description="CMP/dCMP-type deaminase" evidence="5">
    <location>
        <begin position="20"/>
        <end position="157"/>
    </location>
</feature>